<dbReference type="PRINTS" id="PR00344">
    <property type="entry name" value="BCTRLSENSOR"/>
</dbReference>
<dbReference type="EC" id="2.7.13.3" evidence="2"/>
<evidence type="ECO:0000259" key="5">
    <source>
        <dbReference type="PROSITE" id="PS50109"/>
    </source>
</evidence>
<name>A0A5B9FRC0_9FLAO</name>
<sequence length="115" mass="12722">MLIHQLFYNLILNSLKFAKAGVPSRISISASAIVYKDIDYMQLRVADNGIGIKPEYTDSIFTSFTRLNSADLYEGSDLGLALCKKIVERHNGEITAKGELGEGAVFTILFPYNKS</sequence>
<dbReference type="Pfam" id="PF02518">
    <property type="entry name" value="HATPase_c"/>
    <property type="match status" value="1"/>
</dbReference>
<dbReference type="GO" id="GO:0000155">
    <property type="term" value="F:phosphorelay sensor kinase activity"/>
    <property type="evidence" value="ECO:0007669"/>
    <property type="project" value="TreeGrafter"/>
</dbReference>
<evidence type="ECO:0000313" key="7">
    <source>
        <dbReference type="Proteomes" id="UP000321222"/>
    </source>
</evidence>
<dbReference type="KEGG" id="fak:FUA48_09900"/>
<dbReference type="AlphaFoldDB" id="A0A5B9FRC0"/>
<evidence type="ECO:0000256" key="3">
    <source>
        <dbReference type="ARBA" id="ARBA00022679"/>
    </source>
</evidence>
<comment type="catalytic activity">
    <reaction evidence="1">
        <text>ATP + protein L-histidine = ADP + protein N-phospho-L-histidine.</text>
        <dbReference type="EC" id="2.7.13.3"/>
    </reaction>
</comment>
<dbReference type="GO" id="GO:0009927">
    <property type="term" value="F:histidine phosphotransfer kinase activity"/>
    <property type="evidence" value="ECO:0007669"/>
    <property type="project" value="TreeGrafter"/>
</dbReference>
<dbReference type="InterPro" id="IPR005467">
    <property type="entry name" value="His_kinase_dom"/>
</dbReference>
<dbReference type="PANTHER" id="PTHR43047">
    <property type="entry name" value="TWO-COMPONENT HISTIDINE PROTEIN KINASE"/>
    <property type="match status" value="1"/>
</dbReference>
<reference evidence="6 7" key="1">
    <citation type="submission" date="2019-08" db="EMBL/GenBank/DDBJ databases">
        <title>Flavobacterium alkalisoli sp. nov., isolated from rhizosphere soil of Suaeda salsa.</title>
        <authorList>
            <person name="Sun J.-Q."/>
            <person name="Xu L."/>
        </authorList>
    </citation>
    <scope>NUCLEOTIDE SEQUENCE [LARGE SCALE GENOMIC DNA]</scope>
    <source>
        <strain evidence="6 7">XS-5</strain>
    </source>
</reference>
<dbReference type="SUPFAM" id="SSF55874">
    <property type="entry name" value="ATPase domain of HSP90 chaperone/DNA topoisomerase II/histidine kinase"/>
    <property type="match status" value="1"/>
</dbReference>
<dbReference type="OrthoDB" id="9815750at2"/>
<dbReference type="Proteomes" id="UP000321222">
    <property type="component" value="Chromosome"/>
</dbReference>
<evidence type="ECO:0000256" key="4">
    <source>
        <dbReference type="ARBA" id="ARBA00022777"/>
    </source>
</evidence>
<gene>
    <name evidence="6" type="ORF">FUA48_09900</name>
</gene>
<evidence type="ECO:0000256" key="2">
    <source>
        <dbReference type="ARBA" id="ARBA00012438"/>
    </source>
</evidence>
<accession>A0A5B9FRC0</accession>
<dbReference type="InterPro" id="IPR003594">
    <property type="entry name" value="HATPase_dom"/>
</dbReference>
<feature type="domain" description="Histidine kinase" evidence="5">
    <location>
        <begin position="1"/>
        <end position="114"/>
    </location>
</feature>
<evidence type="ECO:0000256" key="1">
    <source>
        <dbReference type="ARBA" id="ARBA00000085"/>
    </source>
</evidence>
<proteinExistence type="predicted"/>
<keyword evidence="3" id="KW-0808">Transferase</keyword>
<dbReference type="Gene3D" id="3.30.565.10">
    <property type="entry name" value="Histidine kinase-like ATPase, C-terminal domain"/>
    <property type="match status" value="1"/>
</dbReference>
<evidence type="ECO:0000313" key="6">
    <source>
        <dbReference type="EMBL" id="QEE49883.1"/>
    </source>
</evidence>
<keyword evidence="4" id="KW-0418">Kinase</keyword>
<dbReference type="PANTHER" id="PTHR43047:SF72">
    <property type="entry name" value="OSMOSENSING HISTIDINE PROTEIN KINASE SLN1"/>
    <property type="match status" value="1"/>
</dbReference>
<dbReference type="InterPro" id="IPR036890">
    <property type="entry name" value="HATPase_C_sf"/>
</dbReference>
<protein>
    <recommendedName>
        <fullName evidence="2">histidine kinase</fullName>
        <ecNumber evidence="2">2.7.13.3</ecNumber>
    </recommendedName>
</protein>
<keyword evidence="7" id="KW-1185">Reference proteome</keyword>
<dbReference type="PROSITE" id="PS50109">
    <property type="entry name" value="HIS_KIN"/>
    <property type="match status" value="1"/>
</dbReference>
<dbReference type="SMART" id="SM00387">
    <property type="entry name" value="HATPase_c"/>
    <property type="match status" value="1"/>
</dbReference>
<dbReference type="InterPro" id="IPR004358">
    <property type="entry name" value="Sig_transdc_His_kin-like_C"/>
</dbReference>
<dbReference type="GO" id="GO:0005886">
    <property type="term" value="C:plasma membrane"/>
    <property type="evidence" value="ECO:0007669"/>
    <property type="project" value="TreeGrafter"/>
</dbReference>
<dbReference type="EMBL" id="CP042831">
    <property type="protein sequence ID" value="QEE49883.1"/>
    <property type="molecule type" value="Genomic_DNA"/>
</dbReference>
<dbReference type="RefSeq" id="WP_147583384.1">
    <property type="nucleotide sequence ID" value="NZ_CP042831.1"/>
</dbReference>
<organism evidence="6 7">
    <name type="scientific">Flavobacterium alkalisoli</name>
    <dbReference type="NCBI Taxonomy" id="2602769"/>
    <lineage>
        <taxon>Bacteria</taxon>
        <taxon>Pseudomonadati</taxon>
        <taxon>Bacteroidota</taxon>
        <taxon>Flavobacteriia</taxon>
        <taxon>Flavobacteriales</taxon>
        <taxon>Flavobacteriaceae</taxon>
        <taxon>Flavobacterium</taxon>
    </lineage>
</organism>